<evidence type="ECO:0000313" key="1">
    <source>
        <dbReference type="EMBL" id="RKU41766.1"/>
    </source>
</evidence>
<protein>
    <submittedName>
        <fullName evidence="1">Uncharacterized protein</fullName>
    </submittedName>
</protein>
<sequence length="108" mass="12010">MENTSEVKQVHVAVRIMRLEAETGRTRAAVALFVGSRNVPFETFLDIRLGPTGCLPKEDPLLVWPSRFGQLQFSLVISWVTRVLGSITASSRVSVDTQKFAVKVQAYC</sequence>
<name>A0A420Y1L4_9PEZI</name>
<gene>
    <name evidence="1" type="ORF">DL546_003043</name>
</gene>
<comment type="caution">
    <text evidence="1">The sequence shown here is derived from an EMBL/GenBank/DDBJ whole genome shotgun (WGS) entry which is preliminary data.</text>
</comment>
<accession>A0A420Y1L4</accession>
<reference evidence="1 2" key="1">
    <citation type="submission" date="2018-08" db="EMBL/GenBank/DDBJ databases">
        <title>Draft genome of the lignicolous fungus Coniochaeta pulveracea.</title>
        <authorList>
            <person name="Borstlap C.J."/>
            <person name="De Witt R.N."/>
            <person name="Botha A."/>
            <person name="Volschenk H."/>
        </authorList>
    </citation>
    <scope>NUCLEOTIDE SEQUENCE [LARGE SCALE GENOMIC DNA]</scope>
    <source>
        <strain evidence="1 2">CAB683</strain>
    </source>
</reference>
<proteinExistence type="predicted"/>
<dbReference type="Proteomes" id="UP000275385">
    <property type="component" value="Unassembled WGS sequence"/>
</dbReference>
<dbReference type="EMBL" id="QVQW01000068">
    <property type="protein sequence ID" value="RKU41766.1"/>
    <property type="molecule type" value="Genomic_DNA"/>
</dbReference>
<keyword evidence="2" id="KW-1185">Reference proteome</keyword>
<organism evidence="1 2">
    <name type="scientific">Coniochaeta pulveracea</name>
    <dbReference type="NCBI Taxonomy" id="177199"/>
    <lineage>
        <taxon>Eukaryota</taxon>
        <taxon>Fungi</taxon>
        <taxon>Dikarya</taxon>
        <taxon>Ascomycota</taxon>
        <taxon>Pezizomycotina</taxon>
        <taxon>Sordariomycetes</taxon>
        <taxon>Sordariomycetidae</taxon>
        <taxon>Coniochaetales</taxon>
        <taxon>Coniochaetaceae</taxon>
        <taxon>Coniochaeta</taxon>
    </lineage>
</organism>
<dbReference type="AlphaFoldDB" id="A0A420Y1L4"/>
<evidence type="ECO:0000313" key="2">
    <source>
        <dbReference type="Proteomes" id="UP000275385"/>
    </source>
</evidence>